<name>A0A7W7CG90_9PSEU</name>
<dbReference type="RefSeq" id="WP_185006594.1">
    <property type="nucleotide sequence ID" value="NZ_BAAAUI010000060.1"/>
</dbReference>
<keyword evidence="2" id="KW-1185">Reference proteome</keyword>
<dbReference type="AlphaFoldDB" id="A0A7W7CG90"/>
<reference evidence="1 2" key="1">
    <citation type="submission" date="2020-08" db="EMBL/GenBank/DDBJ databases">
        <title>Sequencing the genomes of 1000 actinobacteria strains.</title>
        <authorList>
            <person name="Klenk H.-P."/>
        </authorList>
    </citation>
    <scope>NUCLEOTIDE SEQUENCE [LARGE SCALE GENOMIC DNA]</scope>
    <source>
        <strain evidence="1 2">DSM 44230</strain>
    </source>
</reference>
<dbReference type="Proteomes" id="UP000533598">
    <property type="component" value="Unassembled WGS sequence"/>
</dbReference>
<organism evidence="1 2">
    <name type="scientific">Crossiella cryophila</name>
    <dbReference type="NCBI Taxonomy" id="43355"/>
    <lineage>
        <taxon>Bacteria</taxon>
        <taxon>Bacillati</taxon>
        <taxon>Actinomycetota</taxon>
        <taxon>Actinomycetes</taxon>
        <taxon>Pseudonocardiales</taxon>
        <taxon>Pseudonocardiaceae</taxon>
        <taxon>Crossiella</taxon>
    </lineage>
</organism>
<protein>
    <submittedName>
        <fullName evidence="1">Uncharacterized protein</fullName>
    </submittedName>
</protein>
<comment type="caution">
    <text evidence="1">The sequence shown here is derived from an EMBL/GenBank/DDBJ whole genome shotgun (WGS) entry which is preliminary data.</text>
</comment>
<dbReference type="EMBL" id="JACHMH010000001">
    <property type="protein sequence ID" value="MBB4680638.1"/>
    <property type="molecule type" value="Genomic_DNA"/>
</dbReference>
<accession>A0A7W7CG90</accession>
<evidence type="ECO:0000313" key="1">
    <source>
        <dbReference type="EMBL" id="MBB4680638.1"/>
    </source>
</evidence>
<proteinExistence type="predicted"/>
<evidence type="ECO:0000313" key="2">
    <source>
        <dbReference type="Proteomes" id="UP000533598"/>
    </source>
</evidence>
<sequence length="224" mass="24870">MDDQPVPTYAWLGLDRELTPGAELFRSDRTFQVWDYTASHCRLLLRSPGDGDRTRVDLVFAGVSSMRLSTAYVGGLRIRCATGSEGPDRRRFLLESDGVADHVVGEAVGWHEDQDLGQPSHFADPSPTPPWARTELQGVHGGFDTPLATVEELLHAVRTGEQPTGDRTGYRFVYVLIARFDHESGDPHGIGVFLTHEEAEQRRRELDGRFRDAAFTIDAVPVGI</sequence>
<gene>
    <name evidence="1" type="ORF">HNR67_006756</name>
</gene>